<dbReference type="AlphaFoldDB" id="A0A0W8G794"/>
<dbReference type="InterPro" id="IPR012318">
    <property type="entry name" value="HTH_CRP"/>
</dbReference>
<dbReference type="InterPro" id="IPR018490">
    <property type="entry name" value="cNMP-bd_dom_sf"/>
</dbReference>
<dbReference type="PANTHER" id="PTHR24567:SF68">
    <property type="entry name" value="DNA-BINDING TRANSCRIPTIONAL DUAL REGULATOR CRP"/>
    <property type="match status" value="1"/>
</dbReference>
<proteinExistence type="predicted"/>
<dbReference type="GO" id="GO:0005829">
    <property type="term" value="C:cytosol"/>
    <property type="evidence" value="ECO:0007669"/>
    <property type="project" value="TreeGrafter"/>
</dbReference>
<dbReference type="EMBL" id="LNQE01000162">
    <property type="protein sequence ID" value="KUG28881.1"/>
    <property type="molecule type" value="Genomic_DNA"/>
</dbReference>
<protein>
    <submittedName>
        <fullName evidence="6">Hcp transcriptional regulator hcpr (Crp/fnr family)</fullName>
    </submittedName>
</protein>
<dbReference type="Pfam" id="PF00027">
    <property type="entry name" value="cNMP_binding"/>
    <property type="match status" value="1"/>
</dbReference>
<name>A0A0W8G794_9ZZZZ</name>
<sequence>MGECPFGGDVSRTAGAGLDVGQKTGNRKPMPGFDKKAAVAGMEMFAGLAPDKIAELAAVAEVRRRARGRVIFRTGEAADGFYGVASGKVRIYRSSPSGKEHILHVFGPGAAFAEVVVFQGGVFPADAQTMEDSELLFFPRRGFAALLRDDPELAMAMLALLSARLRFFVHKIEELSLKEVPARLAAHLLLLHAAQKKMHLDLELPKGQLAGYLGTIPETLSRVLRKMADDGLIELSGQAVVLRDVGRLEELASGEKLL</sequence>
<dbReference type="SUPFAM" id="SSF46785">
    <property type="entry name" value="Winged helix' DNA-binding domain"/>
    <property type="match status" value="1"/>
</dbReference>
<keyword evidence="2" id="KW-0238">DNA-binding</keyword>
<dbReference type="InterPro" id="IPR014710">
    <property type="entry name" value="RmlC-like_jellyroll"/>
</dbReference>
<dbReference type="PROSITE" id="PS50042">
    <property type="entry name" value="CNMP_BINDING_3"/>
    <property type="match status" value="1"/>
</dbReference>
<evidence type="ECO:0000256" key="1">
    <source>
        <dbReference type="ARBA" id="ARBA00023015"/>
    </source>
</evidence>
<keyword evidence="1" id="KW-0805">Transcription regulation</keyword>
<dbReference type="InterPro" id="IPR000595">
    <property type="entry name" value="cNMP-bd_dom"/>
</dbReference>
<dbReference type="SUPFAM" id="SSF51206">
    <property type="entry name" value="cAMP-binding domain-like"/>
    <property type="match status" value="1"/>
</dbReference>
<dbReference type="Pfam" id="PF13545">
    <property type="entry name" value="HTH_Crp_2"/>
    <property type="match status" value="1"/>
</dbReference>
<reference evidence="6" key="1">
    <citation type="journal article" date="2015" name="Proc. Natl. Acad. Sci. U.S.A.">
        <title>Networks of energetic and metabolic interactions define dynamics in microbial communities.</title>
        <authorList>
            <person name="Embree M."/>
            <person name="Liu J.K."/>
            <person name="Al-Bassam M.M."/>
            <person name="Zengler K."/>
        </authorList>
    </citation>
    <scope>NUCLEOTIDE SEQUENCE</scope>
</reference>
<gene>
    <name evidence="6" type="ORF">ASZ90_001235</name>
</gene>
<dbReference type="PROSITE" id="PS51063">
    <property type="entry name" value="HTH_CRP_2"/>
    <property type="match status" value="1"/>
</dbReference>
<dbReference type="SMART" id="SM00419">
    <property type="entry name" value="HTH_CRP"/>
    <property type="match status" value="1"/>
</dbReference>
<keyword evidence="3" id="KW-0804">Transcription</keyword>
<dbReference type="InterPro" id="IPR036388">
    <property type="entry name" value="WH-like_DNA-bd_sf"/>
</dbReference>
<dbReference type="CDD" id="cd00038">
    <property type="entry name" value="CAP_ED"/>
    <property type="match status" value="1"/>
</dbReference>
<dbReference type="Gene3D" id="2.60.120.10">
    <property type="entry name" value="Jelly Rolls"/>
    <property type="match status" value="1"/>
</dbReference>
<evidence type="ECO:0000259" key="4">
    <source>
        <dbReference type="PROSITE" id="PS50042"/>
    </source>
</evidence>
<feature type="domain" description="HTH crp-type" evidence="5">
    <location>
        <begin position="178"/>
        <end position="246"/>
    </location>
</feature>
<evidence type="ECO:0000256" key="3">
    <source>
        <dbReference type="ARBA" id="ARBA00023163"/>
    </source>
</evidence>
<dbReference type="GO" id="GO:0003700">
    <property type="term" value="F:DNA-binding transcription factor activity"/>
    <property type="evidence" value="ECO:0007669"/>
    <property type="project" value="TreeGrafter"/>
</dbReference>
<accession>A0A0W8G794</accession>
<dbReference type="Gene3D" id="1.10.10.10">
    <property type="entry name" value="Winged helix-like DNA-binding domain superfamily/Winged helix DNA-binding domain"/>
    <property type="match status" value="1"/>
</dbReference>
<feature type="domain" description="Cyclic nucleotide-binding" evidence="4">
    <location>
        <begin position="44"/>
        <end position="164"/>
    </location>
</feature>
<dbReference type="SMART" id="SM00100">
    <property type="entry name" value="cNMP"/>
    <property type="match status" value="1"/>
</dbReference>
<organism evidence="6">
    <name type="scientific">hydrocarbon metagenome</name>
    <dbReference type="NCBI Taxonomy" id="938273"/>
    <lineage>
        <taxon>unclassified sequences</taxon>
        <taxon>metagenomes</taxon>
        <taxon>ecological metagenomes</taxon>
    </lineage>
</organism>
<dbReference type="PANTHER" id="PTHR24567">
    <property type="entry name" value="CRP FAMILY TRANSCRIPTIONAL REGULATORY PROTEIN"/>
    <property type="match status" value="1"/>
</dbReference>
<dbReference type="InterPro" id="IPR050397">
    <property type="entry name" value="Env_Response_Regulators"/>
</dbReference>
<dbReference type="GO" id="GO:0003677">
    <property type="term" value="F:DNA binding"/>
    <property type="evidence" value="ECO:0007669"/>
    <property type="project" value="UniProtKB-KW"/>
</dbReference>
<evidence type="ECO:0000256" key="2">
    <source>
        <dbReference type="ARBA" id="ARBA00023125"/>
    </source>
</evidence>
<comment type="caution">
    <text evidence="6">The sequence shown here is derived from an EMBL/GenBank/DDBJ whole genome shotgun (WGS) entry which is preliminary data.</text>
</comment>
<evidence type="ECO:0000313" key="6">
    <source>
        <dbReference type="EMBL" id="KUG28881.1"/>
    </source>
</evidence>
<dbReference type="PRINTS" id="PR00034">
    <property type="entry name" value="HTHCRP"/>
</dbReference>
<dbReference type="InterPro" id="IPR036390">
    <property type="entry name" value="WH_DNA-bd_sf"/>
</dbReference>
<evidence type="ECO:0000259" key="5">
    <source>
        <dbReference type="PROSITE" id="PS51063"/>
    </source>
</evidence>